<dbReference type="Gene3D" id="3.20.20.100">
    <property type="entry name" value="NADP-dependent oxidoreductase domain"/>
    <property type="match status" value="1"/>
</dbReference>
<name>A0ABR0DIU4_9LAMI</name>
<evidence type="ECO:0000256" key="1">
    <source>
        <dbReference type="ARBA" id="ARBA00022857"/>
    </source>
</evidence>
<evidence type="ECO:0000259" key="3">
    <source>
        <dbReference type="Pfam" id="PF00248"/>
    </source>
</evidence>
<evidence type="ECO:0000313" key="4">
    <source>
        <dbReference type="EMBL" id="KAK4489137.1"/>
    </source>
</evidence>
<protein>
    <recommendedName>
        <fullName evidence="3">NADP-dependent oxidoreductase domain-containing protein</fullName>
    </recommendedName>
</protein>
<evidence type="ECO:0000256" key="2">
    <source>
        <dbReference type="ARBA" id="ARBA00023002"/>
    </source>
</evidence>
<organism evidence="4 5">
    <name type="scientific">Penstemon davidsonii</name>
    <dbReference type="NCBI Taxonomy" id="160366"/>
    <lineage>
        <taxon>Eukaryota</taxon>
        <taxon>Viridiplantae</taxon>
        <taxon>Streptophyta</taxon>
        <taxon>Embryophyta</taxon>
        <taxon>Tracheophyta</taxon>
        <taxon>Spermatophyta</taxon>
        <taxon>Magnoliopsida</taxon>
        <taxon>eudicotyledons</taxon>
        <taxon>Gunneridae</taxon>
        <taxon>Pentapetalae</taxon>
        <taxon>asterids</taxon>
        <taxon>lamiids</taxon>
        <taxon>Lamiales</taxon>
        <taxon>Plantaginaceae</taxon>
        <taxon>Cheloneae</taxon>
        <taxon>Penstemon</taxon>
    </lineage>
</organism>
<dbReference type="InterPro" id="IPR036812">
    <property type="entry name" value="NAD(P)_OxRdtase_dom_sf"/>
</dbReference>
<reference evidence="4 5" key="1">
    <citation type="journal article" date="2023" name="bioRxiv">
        <title>Genome report: Whole genome sequence and annotation of Penstemon davidsonii.</title>
        <authorList>
            <person name="Ostevik K.L."/>
            <person name="Alabady M."/>
            <person name="Zhang M."/>
            <person name="Rausher M.D."/>
        </authorList>
    </citation>
    <scope>NUCLEOTIDE SEQUENCE [LARGE SCALE GENOMIC DNA]</scope>
    <source>
        <strain evidence="4">DNT005</strain>
        <tissue evidence="4">Whole leaf</tissue>
    </source>
</reference>
<proteinExistence type="predicted"/>
<keyword evidence="5" id="KW-1185">Reference proteome</keyword>
<comment type="caution">
    <text evidence="4">The sequence shown here is derived from an EMBL/GenBank/DDBJ whole genome shotgun (WGS) entry which is preliminary data.</text>
</comment>
<dbReference type="Pfam" id="PF00248">
    <property type="entry name" value="Aldo_ket_red"/>
    <property type="match status" value="1"/>
</dbReference>
<dbReference type="InterPro" id="IPR023210">
    <property type="entry name" value="NADP_OxRdtase_dom"/>
</dbReference>
<dbReference type="Proteomes" id="UP001291926">
    <property type="component" value="Unassembled WGS sequence"/>
</dbReference>
<dbReference type="PANTHER" id="PTHR43625">
    <property type="entry name" value="AFLATOXIN B1 ALDEHYDE REDUCTASE"/>
    <property type="match status" value="1"/>
</dbReference>
<evidence type="ECO:0000313" key="5">
    <source>
        <dbReference type="Proteomes" id="UP001291926"/>
    </source>
</evidence>
<dbReference type="PANTHER" id="PTHR43625:SF40">
    <property type="entry name" value="ALDO-KETO REDUCTASE YAKC [NADP(+)]"/>
    <property type="match status" value="1"/>
</dbReference>
<dbReference type="InterPro" id="IPR050791">
    <property type="entry name" value="Aldo-Keto_reductase"/>
</dbReference>
<keyword evidence="2" id="KW-0560">Oxidoreductase</keyword>
<gene>
    <name evidence="4" type="ORF">RD792_004931</name>
</gene>
<dbReference type="SUPFAM" id="SSF51430">
    <property type="entry name" value="NAD(P)-linked oxidoreductase"/>
    <property type="match status" value="1"/>
</dbReference>
<dbReference type="EMBL" id="JAYDYQ010001088">
    <property type="protein sequence ID" value="KAK4489137.1"/>
    <property type="molecule type" value="Genomic_DNA"/>
</dbReference>
<accession>A0ABR0DIU4</accession>
<feature type="domain" description="NADP-dependent oxidoreductase" evidence="3">
    <location>
        <begin position="33"/>
        <end position="310"/>
    </location>
</feature>
<sequence>MAVNVPRIKLGSQGLEVSKQGLGCMGMSFMYGPPKPEADMIKLIHDAIKSGVTFLDTSDVYGPHTNEILIGKALKDGLREKVQIATKFGFAPKDGKMEIRGDPEHVRAACEASLKRLDVDYIDLYYAHRIDTRVPIEVTMGELKKLVEEGKIKYVGLSEASPSTIRRAHAIHPLTAVQNEWSLWSRDLEAEIVPTCRELGIGIVPYSPLGRGFLSGGPELIQNLSEGDARKNFPRFKAENLENNKLIYERVTAMATRKGCTPSQLALAWVHHRGDDVCPIPGTTKIKNFDQNVGALSVKLTPEEMNELEQYASADAVKGDRHVSMGTTWINSETPPLSSWNKL</sequence>
<keyword evidence="1" id="KW-0521">NADP</keyword>
<dbReference type="CDD" id="cd19145">
    <property type="entry name" value="AKR_AKR13D1"/>
    <property type="match status" value="1"/>
</dbReference>